<keyword evidence="1" id="KW-0249">Electron transport</keyword>
<dbReference type="RefSeq" id="XP_004353623.1">
    <property type="nucleotide sequence ID" value="XM_004353571.1"/>
</dbReference>
<dbReference type="InterPro" id="IPR009346">
    <property type="entry name" value="GRIM-19"/>
</dbReference>
<comment type="function">
    <text evidence="1">Complex I functions in the transfer of electrons from NADH to the respiratory chain. Accessory subunit of the mitochondrial membrane respiratory chain NADH dehydrogenase (Complex I), that is believed not to be involved in catalysis.</text>
</comment>
<dbReference type="VEuPathDB" id="AmoebaDB:ACA1_152940"/>
<feature type="compositionally biased region" description="Basic and acidic residues" evidence="2">
    <location>
        <begin position="1"/>
        <end position="20"/>
    </location>
</feature>
<organism evidence="3 4">
    <name type="scientific">Acanthamoeba castellanii (strain ATCC 30010 / Neff)</name>
    <dbReference type="NCBI Taxonomy" id="1257118"/>
    <lineage>
        <taxon>Eukaryota</taxon>
        <taxon>Amoebozoa</taxon>
        <taxon>Discosea</taxon>
        <taxon>Longamoebia</taxon>
        <taxon>Centramoebida</taxon>
        <taxon>Acanthamoebidae</taxon>
        <taxon>Acanthamoeba</taxon>
    </lineage>
</organism>
<dbReference type="GO" id="GO:0045271">
    <property type="term" value="C:respiratory chain complex I"/>
    <property type="evidence" value="ECO:0007669"/>
    <property type="project" value="UniProtKB-UniRule"/>
</dbReference>
<evidence type="ECO:0000313" key="3">
    <source>
        <dbReference type="EMBL" id="ELR24095.1"/>
    </source>
</evidence>
<name>L8HG51_ACACF</name>
<dbReference type="GO" id="GO:0005743">
    <property type="term" value="C:mitochondrial inner membrane"/>
    <property type="evidence" value="ECO:0007669"/>
    <property type="project" value="UniProtKB-SubCell"/>
</dbReference>
<comment type="subcellular location">
    <subcellularLocation>
        <location evidence="1">Mitochondrion inner membrane</location>
        <topology evidence="1">Single-pass membrane protein</topology>
        <orientation evidence="1">Matrix side</orientation>
    </subcellularLocation>
</comment>
<evidence type="ECO:0000256" key="2">
    <source>
        <dbReference type="SAM" id="MobiDB-lite"/>
    </source>
</evidence>
<dbReference type="Proteomes" id="UP000011083">
    <property type="component" value="Unassembled WGS sequence"/>
</dbReference>
<keyword evidence="1" id="KW-0812">Transmembrane</keyword>
<dbReference type="AlphaFoldDB" id="L8HG51"/>
<keyword evidence="1" id="KW-0999">Mitochondrion inner membrane</keyword>
<accession>L8HG51</accession>
<dbReference type="Pfam" id="PF06212">
    <property type="entry name" value="GRIM-19"/>
    <property type="match status" value="1"/>
</dbReference>
<keyword evidence="1" id="KW-0813">Transport</keyword>
<dbReference type="EMBL" id="KB007837">
    <property type="protein sequence ID" value="ELR24095.1"/>
    <property type="molecule type" value="Genomic_DNA"/>
</dbReference>
<protein>
    <recommendedName>
        <fullName evidence="1">NADH dehydrogenase [ubiquinone] 1 alpha subcomplex subunit 13</fullName>
    </recommendedName>
</protein>
<evidence type="ECO:0000256" key="1">
    <source>
        <dbReference type="RuleBase" id="RU368034"/>
    </source>
</evidence>
<sequence length="154" mass="18290">MSQEKGRARYHQEPLFRPEGPEFEPIPLEKRKAFQFRRGPTGKALYAAYFGVLVAGHYVYATGAWEQRDLYAERQNVWGSVTTYLQAEADRKYLQTRKRSTDAEEKLLFPKEVSEGKRQLNHEEAQYKTRWVRPATDPFQQWHYVKRTFDKAQE</sequence>
<keyword evidence="4" id="KW-1185">Reference proteome</keyword>
<dbReference type="KEGG" id="acan:ACA1_152940"/>
<feature type="region of interest" description="Disordered" evidence="2">
    <location>
        <begin position="1"/>
        <end position="24"/>
    </location>
</feature>
<keyword evidence="1" id="KW-0496">Mitochondrion</keyword>
<feature type="transmembrane region" description="Helical" evidence="1">
    <location>
        <begin position="44"/>
        <end position="65"/>
    </location>
</feature>
<keyword evidence="1" id="KW-0472">Membrane</keyword>
<keyword evidence="1" id="KW-0679">Respiratory chain</keyword>
<evidence type="ECO:0000313" key="4">
    <source>
        <dbReference type="Proteomes" id="UP000011083"/>
    </source>
</evidence>
<comment type="similarity">
    <text evidence="1">Belongs to the complex I NDUFA13 subunit family.</text>
</comment>
<gene>
    <name evidence="3" type="ORF">ACA1_152940</name>
</gene>
<proteinExistence type="inferred from homology"/>
<reference evidence="3 4" key="1">
    <citation type="journal article" date="2013" name="Genome Biol.">
        <title>Genome of Acanthamoeba castellanii highlights extensive lateral gene transfer and early evolution of tyrosine kinase signaling.</title>
        <authorList>
            <person name="Clarke M."/>
            <person name="Lohan A.J."/>
            <person name="Liu B."/>
            <person name="Lagkouvardos I."/>
            <person name="Roy S."/>
            <person name="Zafar N."/>
            <person name="Bertelli C."/>
            <person name="Schilde C."/>
            <person name="Kianianmomeni A."/>
            <person name="Burglin T.R."/>
            <person name="Frech C."/>
            <person name="Turcotte B."/>
            <person name="Kopec K.O."/>
            <person name="Synnott J.M."/>
            <person name="Choo C."/>
            <person name="Paponov I."/>
            <person name="Finkler A."/>
            <person name="Soon Heng Tan C."/>
            <person name="Hutchins A.P."/>
            <person name="Weinmeier T."/>
            <person name="Rattei T."/>
            <person name="Chu J.S."/>
            <person name="Gimenez G."/>
            <person name="Irimia M."/>
            <person name="Rigden D.J."/>
            <person name="Fitzpatrick D.A."/>
            <person name="Lorenzo-Morales J."/>
            <person name="Bateman A."/>
            <person name="Chiu C.H."/>
            <person name="Tang P."/>
            <person name="Hegemann P."/>
            <person name="Fromm H."/>
            <person name="Raoult D."/>
            <person name="Greub G."/>
            <person name="Miranda-Saavedra D."/>
            <person name="Chen N."/>
            <person name="Nash P."/>
            <person name="Ginger M.L."/>
            <person name="Horn M."/>
            <person name="Schaap P."/>
            <person name="Caler L."/>
            <person name="Loftus B."/>
        </authorList>
    </citation>
    <scope>NUCLEOTIDE SEQUENCE [LARGE SCALE GENOMIC DNA]</scope>
    <source>
        <strain evidence="3 4">Neff</strain>
    </source>
</reference>
<dbReference type="GeneID" id="14925097"/>
<keyword evidence="1" id="KW-1133">Transmembrane helix</keyword>